<dbReference type="CDD" id="cd24134">
    <property type="entry name" value="ASKHA_NBD_OSGEPL1_QRI7_euk"/>
    <property type="match status" value="1"/>
</dbReference>
<comment type="similarity">
    <text evidence="7">Belongs to the KAE1 / TsaD family.</text>
</comment>
<dbReference type="PRINTS" id="PR00789">
    <property type="entry name" value="OSIALOPTASE"/>
</dbReference>
<evidence type="ECO:0000256" key="4">
    <source>
        <dbReference type="ARBA" id="ARBA00022723"/>
    </source>
</evidence>
<comment type="function">
    <text evidence="7">Required for the formation of a threonylcarbamoyl group on adenosine at position 37 (t(6)A37) in mitochondrial tRNAs that read codons beginning with adenine. Probably involved in the transfer of the threonylcarbamoyl moiety of threonylcarbamoyl-AMP (TC-AMP) to the N6 group of A37. Involved in mitochondrial genome maintenance.</text>
</comment>
<evidence type="ECO:0000256" key="2">
    <source>
        <dbReference type="ARBA" id="ARBA00022679"/>
    </source>
</evidence>
<comment type="cofactor">
    <cofactor evidence="7">
        <name>a divalent metal cation</name>
        <dbReference type="ChEBI" id="CHEBI:60240"/>
    </cofactor>
    <text evidence="7">Binds 1 divalent metal cation per subunit.</text>
</comment>
<dbReference type="InterPro" id="IPR017860">
    <property type="entry name" value="Peptidase_M22_CS"/>
</dbReference>
<dbReference type="Proteomes" id="UP000814176">
    <property type="component" value="Unassembled WGS sequence"/>
</dbReference>
<dbReference type="PROSITE" id="PS01016">
    <property type="entry name" value="GLYCOPROTEASE"/>
    <property type="match status" value="1"/>
</dbReference>
<dbReference type="PANTHER" id="PTHR11735:SF6">
    <property type="entry name" value="TRNA N6-ADENOSINE THREONYLCARBAMOYLTRANSFERASE, MITOCHONDRIAL"/>
    <property type="match status" value="1"/>
</dbReference>
<reference evidence="9 10" key="1">
    <citation type="journal article" date="2021" name="Environ. Microbiol.">
        <title>Gene family expansions and transcriptome signatures uncover fungal adaptations to wood decay.</title>
        <authorList>
            <person name="Hage H."/>
            <person name="Miyauchi S."/>
            <person name="Viragh M."/>
            <person name="Drula E."/>
            <person name="Min B."/>
            <person name="Chaduli D."/>
            <person name="Navarro D."/>
            <person name="Favel A."/>
            <person name="Norest M."/>
            <person name="Lesage-Meessen L."/>
            <person name="Balint B."/>
            <person name="Merenyi Z."/>
            <person name="de Eugenio L."/>
            <person name="Morin E."/>
            <person name="Martinez A.T."/>
            <person name="Baldrian P."/>
            <person name="Stursova M."/>
            <person name="Martinez M.J."/>
            <person name="Novotny C."/>
            <person name="Magnuson J.K."/>
            <person name="Spatafora J.W."/>
            <person name="Maurice S."/>
            <person name="Pangilinan J."/>
            <person name="Andreopoulos W."/>
            <person name="LaButti K."/>
            <person name="Hundley H."/>
            <person name="Na H."/>
            <person name="Kuo A."/>
            <person name="Barry K."/>
            <person name="Lipzen A."/>
            <person name="Henrissat B."/>
            <person name="Riley R."/>
            <person name="Ahrendt S."/>
            <person name="Nagy L.G."/>
            <person name="Grigoriev I.V."/>
            <person name="Martin F."/>
            <person name="Rosso M.N."/>
        </authorList>
    </citation>
    <scope>NUCLEOTIDE SEQUENCE [LARGE SCALE GENOMIC DNA]</scope>
    <source>
        <strain evidence="9 10">CIRM-BRFM 1785</strain>
    </source>
</reference>
<evidence type="ECO:0000256" key="3">
    <source>
        <dbReference type="ARBA" id="ARBA00022694"/>
    </source>
</evidence>
<evidence type="ECO:0000256" key="7">
    <source>
        <dbReference type="HAMAP-Rule" id="MF_03179"/>
    </source>
</evidence>
<dbReference type="EMBL" id="JADCUA010000013">
    <property type="protein sequence ID" value="KAH9835399.1"/>
    <property type="molecule type" value="Genomic_DNA"/>
</dbReference>
<dbReference type="PANTHER" id="PTHR11735">
    <property type="entry name" value="TRNA N6-ADENOSINE THREONYLCARBAMOYLTRANSFERASE"/>
    <property type="match status" value="1"/>
</dbReference>
<evidence type="ECO:0000256" key="1">
    <source>
        <dbReference type="ARBA" id="ARBA00012156"/>
    </source>
</evidence>
<dbReference type="InterPro" id="IPR000905">
    <property type="entry name" value="Gcp-like_dom"/>
</dbReference>
<keyword evidence="7" id="KW-0496">Mitochondrion</keyword>
<evidence type="ECO:0000313" key="9">
    <source>
        <dbReference type="EMBL" id="KAH9835399.1"/>
    </source>
</evidence>
<comment type="catalytic activity">
    <reaction evidence="6 7">
        <text>L-threonylcarbamoyladenylate + adenosine(37) in tRNA = N(6)-L-threonylcarbamoyladenosine(37) in tRNA + AMP + H(+)</text>
        <dbReference type="Rhea" id="RHEA:37059"/>
        <dbReference type="Rhea" id="RHEA-COMP:10162"/>
        <dbReference type="Rhea" id="RHEA-COMP:10163"/>
        <dbReference type="ChEBI" id="CHEBI:15378"/>
        <dbReference type="ChEBI" id="CHEBI:73682"/>
        <dbReference type="ChEBI" id="CHEBI:74411"/>
        <dbReference type="ChEBI" id="CHEBI:74418"/>
        <dbReference type="ChEBI" id="CHEBI:456215"/>
        <dbReference type="EC" id="2.3.1.234"/>
    </reaction>
</comment>
<dbReference type="GeneID" id="72004876"/>
<gene>
    <name evidence="9" type="ORF">C8Q71DRAFT_765706</name>
</gene>
<comment type="caution">
    <text evidence="9">The sequence shown here is derived from an EMBL/GenBank/DDBJ whole genome shotgun (WGS) entry which is preliminary data.</text>
</comment>
<organism evidence="9 10">
    <name type="scientific">Rhodofomes roseus</name>
    <dbReference type="NCBI Taxonomy" id="34475"/>
    <lineage>
        <taxon>Eukaryota</taxon>
        <taxon>Fungi</taxon>
        <taxon>Dikarya</taxon>
        <taxon>Basidiomycota</taxon>
        <taxon>Agaricomycotina</taxon>
        <taxon>Agaricomycetes</taxon>
        <taxon>Polyporales</taxon>
        <taxon>Rhodofomes</taxon>
    </lineage>
</organism>
<dbReference type="InterPro" id="IPR043129">
    <property type="entry name" value="ATPase_NBD"/>
</dbReference>
<keyword evidence="5 7" id="KW-0012">Acyltransferase</keyword>
<keyword evidence="4 7" id="KW-0479">Metal-binding</keyword>
<dbReference type="Pfam" id="PF00814">
    <property type="entry name" value="TsaD"/>
    <property type="match status" value="1"/>
</dbReference>
<comment type="subunit">
    <text evidence="7">Homodimer.</text>
</comment>
<proteinExistence type="inferred from homology"/>
<dbReference type="RefSeq" id="XP_047777832.1">
    <property type="nucleotide sequence ID" value="XM_047924144.1"/>
</dbReference>
<evidence type="ECO:0000256" key="5">
    <source>
        <dbReference type="ARBA" id="ARBA00023315"/>
    </source>
</evidence>
<dbReference type="InterPro" id="IPR022450">
    <property type="entry name" value="TsaD"/>
</dbReference>
<dbReference type="Gene3D" id="3.30.420.40">
    <property type="match status" value="2"/>
</dbReference>
<dbReference type="SUPFAM" id="SSF53067">
    <property type="entry name" value="Actin-like ATPase domain"/>
    <property type="match status" value="1"/>
</dbReference>
<evidence type="ECO:0000256" key="6">
    <source>
        <dbReference type="ARBA" id="ARBA00048117"/>
    </source>
</evidence>
<evidence type="ECO:0000313" key="10">
    <source>
        <dbReference type="Proteomes" id="UP000814176"/>
    </source>
</evidence>
<dbReference type="NCBIfam" id="TIGR00329">
    <property type="entry name" value="gcp_kae1"/>
    <property type="match status" value="1"/>
</dbReference>
<feature type="domain" description="Gcp-like" evidence="8">
    <location>
        <begin position="53"/>
        <end position="360"/>
    </location>
</feature>
<evidence type="ECO:0000259" key="8">
    <source>
        <dbReference type="Pfam" id="PF00814"/>
    </source>
</evidence>
<protein>
    <recommendedName>
        <fullName evidence="1">N(6)-L-threonylcarbamoyladenine synthase</fullName>
        <ecNumber evidence="1">2.3.1.234</ecNumber>
    </recommendedName>
</protein>
<comment type="subcellular location">
    <subcellularLocation>
        <location evidence="7">Mitochondrion</location>
    </subcellularLocation>
</comment>
<keyword evidence="10" id="KW-1185">Reference proteome</keyword>
<dbReference type="EC" id="2.3.1.234" evidence="1"/>
<keyword evidence="3 7" id="KW-0819">tRNA processing</keyword>
<sequence length="404" mass="44451">MFGIKSGAARAVKNAVKSIPTYPQRPQKVFTVLGVETSADDSCAAVVTSDRRILSNVVIRQDEYHAPTGGIHTLVAIEAHQRNLPGAVQKALDDAGMSVQDVDGIAYTRGPGMTGCLAVGSNAVKSLAASLKKPLVGVNHMQAHALTPFLTEPADMLPTFPFLSLLVTGGHTLLLLVESPRDFKILATTTDEAIGRAIDKVARLLKLPWGERGLGASLEEYVKKGPPEGFDIEKGYEIPLYSTPMHRRLEFSFAGVHSATEMFLREREGNIDECTRYATAYAFQKATVRQLEDKLKLALRACKQNRVPIRHLVVSGGVACNMYLRQRLSEFLEEQDEYYPIELIYPPVEMCTDNAAMIAWASIDRFLTGDTDPYSTDLVPQWSVEDFFFYPESSVSPANPKPIS</sequence>
<keyword evidence="2 7" id="KW-0808">Transferase</keyword>
<accession>A0ABQ8KE44</accession>
<dbReference type="InterPro" id="IPR017861">
    <property type="entry name" value="KAE1/TsaD"/>
</dbReference>
<name>A0ABQ8KE44_9APHY</name>
<dbReference type="HAMAP" id="MF_01445">
    <property type="entry name" value="TsaD"/>
    <property type="match status" value="1"/>
</dbReference>